<comment type="caution">
    <text evidence="1">The sequence shown here is derived from an EMBL/GenBank/DDBJ whole genome shotgun (WGS) entry which is preliminary data.</text>
</comment>
<reference evidence="1 2" key="1">
    <citation type="submission" date="2024-01" db="EMBL/GenBank/DDBJ databases">
        <authorList>
            <person name="Alioto T."/>
            <person name="Alioto T."/>
            <person name="Gomez Garrido J."/>
        </authorList>
    </citation>
    <scope>NUCLEOTIDE SEQUENCE [LARGE SCALE GENOMIC DNA]</scope>
</reference>
<evidence type="ECO:0000313" key="2">
    <source>
        <dbReference type="Proteomes" id="UP001314229"/>
    </source>
</evidence>
<dbReference type="AlphaFoldDB" id="A0AAV1PAQ0"/>
<name>A0AAV1PAQ0_SCOSC</name>
<organism evidence="1 2">
    <name type="scientific">Scomber scombrus</name>
    <name type="common">Atlantic mackerel</name>
    <name type="synonym">Scomber vernalis</name>
    <dbReference type="NCBI Taxonomy" id="13677"/>
    <lineage>
        <taxon>Eukaryota</taxon>
        <taxon>Metazoa</taxon>
        <taxon>Chordata</taxon>
        <taxon>Craniata</taxon>
        <taxon>Vertebrata</taxon>
        <taxon>Euteleostomi</taxon>
        <taxon>Actinopterygii</taxon>
        <taxon>Neopterygii</taxon>
        <taxon>Teleostei</taxon>
        <taxon>Neoteleostei</taxon>
        <taxon>Acanthomorphata</taxon>
        <taxon>Pelagiaria</taxon>
        <taxon>Scombriformes</taxon>
        <taxon>Scombridae</taxon>
        <taxon>Scomber</taxon>
    </lineage>
</organism>
<evidence type="ECO:0000313" key="1">
    <source>
        <dbReference type="EMBL" id="CAK6967489.1"/>
    </source>
</evidence>
<keyword evidence="2" id="KW-1185">Reference proteome</keyword>
<dbReference type="Proteomes" id="UP001314229">
    <property type="component" value="Unassembled WGS sequence"/>
</dbReference>
<accession>A0AAV1PAQ0</accession>
<sequence length="123" mass="14010">MESLFRMPAQLFKVFIVNLLRNCGFQLCRLYLKPPRPLQLSCPNGNLLASKMKVQVMNSGVKGPGITRTRPQIFSAPVKQPTLTTCFDYTPGPCWDEVSVKFRVSCFVYEDNYGEEKKTFGSY</sequence>
<dbReference type="EMBL" id="CAWUFR010000105">
    <property type="protein sequence ID" value="CAK6967489.1"/>
    <property type="molecule type" value="Genomic_DNA"/>
</dbReference>
<protein>
    <submittedName>
        <fullName evidence="1">Uncharacterized protein</fullName>
    </submittedName>
</protein>
<proteinExistence type="predicted"/>
<gene>
    <name evidence="1" type="ORF">FSCOSCO3_A002179</name>
</gene>